<evidence type="ECO:0000313" key="5">
    <source>
        <dbReference type="Proteomes" id="UP000626109"/>
    </source>
</evidence>
<proteinExistence type="predicted"/>
<dbReference type="SUPFAM" id="SSF56672">
    <property type="entry name" value="DNA/RNA polymerases"/>
    <property type="match status" value="1"/>
</dbReference>
<evidence type="ECO:0000259" key="2">
    <source>
        <dbReference type="PROSITE" id="PS50878"/>
    </source>
</evidence>
<dbReference type="PROSITE" id="PS50878">
    <property type="entry name" value="RT_POL"/>
    <property type="match status" value="1"/>
</dbReference>
<dbReference type="CDD" id="cd01650">
    <property type="entry name" value="RT_nLTR_like"/>
    <property type="match status" value="1"/>
</dbReference>
<feature type="region of interest" description="Disordered" evidence="1">
    <location>
        <begin position="481"/>
        <end position="529"/>
    </location>
</feature>
<sequence>MDSCSLGAGRVRPERGVGGVLVVGPHSDDRPARVLSQATGSYFKVLAGDLNAEFGRDETREWGDDGFVAEYLKYGGEIIRNKVIEMVQHMWQCTILAEEGHEADAWPAEWKIGLVVPLWKKKGDRQDKNTWRGVTLLSVGTKLLARVVASRLARWSDQWLHEGQTGFRAGRGTDDAQQVSRRIAEEVSKVDGDEVVLLRFFDIEKAYPRVCKDGMWEVLKRRGCPAGMVKLARAIHEHTAMKVRIHGGCSETYVPDRGLREGCPSSPVLFNIYHDAVMQDFRDRRLKSAAERGETPGLSWAYKVDGRLSKRQTDRAQQHRHVRTVLLGDFGYADDTAIVGTAGEALKAKQLFANTLADWEEKVHPGKTEGLRISGVGNRPTDVRYHGEAAGVRHVGGWVADNGRATIETKKRAAAVRAKLVATAKTWTFGGHKAKERAFAGQAQWLEKCLRAADIPSGDWFRLAQTRSAWRNMVSAAFPTSTLTEEQKKDLDKWRPGRPLPNNTLQDETTEQPDEPVGPDNENSGDEGPATATFPCWVCEDVFQTGNSRKFHYETTHAICNPELVTIQCFTCQQCFQHYPRVEMRERHECPMQMPLARLSLVDKGGDPGEARGETMAVPQERHMYTDGSGGDGSGVAGWGAVAYQTMPKHPTTPDYVLYGPVVTQPWDPVFLGEVVPAWIHYDSEYACDLATRRSTPTSNMELAERIAQLVEQVRARRPLRFKHVKGHSNDVGNDAADKYADWGSQGRATAQWHRWSTAPPAWERFQGLR</sequence>
<dbReference type="PANTHER" id="PTHR19446">
    <property type="entry name" value="REVERSE TRANSCRIPTASES"/>
    <property type="match status" value="1"/>
</dbReference>
<dbReference type="InterPro" id="IPR013087">
    <property type="entry name" value="Znf_C2H2_type"/>
</dbReference>
<evidence type="ECO:0000256" key="1">
    <source>
        <dbReference type="SAM" id="MobiDB-lite"/>
    </source>
</evidence>
<dbReference type="PROSITE" id="PS00028">
    <property type="entry name" value="ZINC_FINGER_C2H2_1"/>
    <property type="match status" value="1"/>
</dbReference>
<dbReference type="InterPro" id="IPR002156">
    <property type="entry name" value="RNaseH_domain"/>
</dbReference>
<feature type="domain" description="Reverse transcriptase" evidence="2">
    <location>
        <begin position="99"/>
        <end position="390"/>
    </location>
</feature>
<dbReference type="InterPro" id="IPR043502">
    <property type="entry name" value="DNA/RNA_pol_sf"/>
</dbReference>
<dbReference type="InterPro" id="IPR036397">
    <property type="entry name" value="RNaseH_sf"/>
</dbReference>
<gene>
    <name evidence="4" type="ORF">PGLA2088_LOCUS17796</name>
</gene>
<dbReference type="AlphaFoldDB" id="A0A813JAZ9"/>
<dbReference type="EMBL" id="CAJNNW010024171">
    <property type="protein sequence ID" value="CAE8671774.1"/>
    <property type="molecule type" value="Genomic_DNA"/>
</dbReference>
<dbReference type="PROSITE" id="PS50879">
    <property type="entry name" value="RNASE_H_1"/>
    <property type="match status" value="1"/>
</dbReference>
<comment type="caution">
    <text evidence="4">The sequence shown here is derived from an EMBL/GenBank/DDBJ whole genome shotgun (WGS) entry which is preliminary data.</text>
</comment>
<reference evidence="4" key="1">
    <citation type="submission" date="2021-02" db="EMBL/GenBank/DDBJ databases">
        <authorList>
            <person name="Dougan E. K."/>
            <person name="Rhodes N."/>
            <person name="Thang M."/>
            <person name="Chan C."/>
        </authorList>
    </citation>
    <scope>NUCLEOTIDE SEQUENCE</scope>
</reference>
<dbReference type="Gene3D" id="3.30.420.10">
    <property type="entry name" value="Ribonuclease H-like superfamily/Ribonuclease H"/>
    <property type="match status" value="1"/>
</dbReference>
<evidence type="ECO:0000259" key="3">
    <source>
        <dbReference type="PROSITE" id="PS50879"/>
    </source>
</evidence>
<dbReference type="InterPro" id="IPR012337">
    <property type="entry name" value="RNaseH-like_sf"/>
</dbReference>
<protein>
    <recommendedName>
        <fullName evidence="6">RNase H type-1 domain-containing protein</fullName>
    </recommendedName>
</protein>
<organism evidence="4 5">
    <name type="scientific">Polarella glacialis</name>
    <name type="common">Dinoflagellate</name>
    <dbReference type="NCBI Taxonomy" id="89957"/>
    <lineage>
        <taxon>Eukaryota</taxon>
        <taxon>Sar</taxon>
        <taxon>Alveolata</taxon>
        <taxon>Dinophyceae</taxon>
        <taxon>Suessiales</taxon>
        <taxon>Suessiaceae</taxon>
        <taxon>Polarella</taxon>
    </lineage>
</organism>
<feature type="compositionally biased region" description="Basic and acidic residues" evidence="1">
    <location>
        <begin position="485"/>
        <end position="495"/>
    </location>
</feature>
<name>A0A813JAZ9_POLGL</name>
<dbReference type="Pfam" id="PF00078">
    <property type="entry name" value="RVT_1"/>
    <property type="match status" value="1"/>
</dbReference>
<feature type="domain" description="RNase H type-1" evidence="3">
    <location>
        <begin position="618"/>
        <end position="746"/>
    </location>
</feature>
<dbReference type="SUPFAM" id="SSF53098">
    <property type="entry name" value="Ribonuclease H-like"/>
    <property type="match status" value="1"/>
</dbReference>
<accession>A0A813JAZ9</accession>
<dbReference type="GO" id="GO:0004523">
    <property type="term" value="F:RNA-DNA hybrid ribonuclease activity"/>
    <property type="evidence" value="ECO:0007669"/>
    <property type="project" value="InterPro"/>
</dbReference>
<dbReference type="InterPro" id="IPR000477">
    <property type="entry name" value="RT_dom"/>
</dbReference>
<dbReference type="GO" id="GO:0003676">
    <property type="term" value="F:nucleic acid binding"/>
    <property type="evidence" value="ECO:0007669"/>
    <property type="project" value="InterPro"/>
</dbReference>
<dbReference type="Pfam" id="PF00075">
    <property type="entry name" value="RNase_H"/>
    <property type="match status" value="1"/>
</dbReference>
<dbReference type="Proteomes" id="UP000626109">
    <property type="component" value="Unassembled WGS sequence"/>
</dbReference>
<evidence type="ECO:0000313" key="4">
    <source>
        <dbReference type="EMBL" id="CAE8671774.1"/>
    </source>
</evidence>
<evidence type="ECO:0008006" key="6">
    <source>
        <dbReference type="Google" id="ProtNLM"/>
    </source>
</evidence>